<evidence type="ECO:0000259" key="1">
    <source>
        <dbReference type="Pfam" id="PF00565"/>
    </source>
</evidence>
<gene>
    <name evidence="2" type="ORF">UFOVP413_53</name>
</gene>
<evidence type="ECO:0000313" key="2">
    <source>
        <dbReference type="EMBL" id="CAB4141118.1"/>
    </source>
</evidence>
<accession>A0A6J5M3B4</accession>
<feature type="non-terminal residue" evidence="2">
    <location>
        <position position="1"/>
    </location>
</feature>
<dbReference type="Gene3D" id="2.40.50.90">
    <property type="match status" value="1"/>
</dbReference>
<feature type="domain" description="TNase-like" evidence="1">
    <location>
        <begin position="1"/>
        <end position="95"/>
    </location>
</feature>
<dbReference type="PANTHER" id="PTHR12302:SF26">
    <property type="entry name" value="BLR1266 PROTEIN"/>
    <property type="match status" value="1"/>
</dbReference>
<dbReference type="EMBL" id="LR796386">
    <property type="protein sequence ID" value="CAB4141118.1"/>
    <property type="molecule type" value="Genomic_DNA"/>
</dbReference>
<name>A0A6J5M3B4_9CAUD</name>
<organism evidence="2">
    <name type="scientific">uncultured Caudovirales phage</name>
    <dbReference type="NCBI Taxonomy" id="2100421"/>
    <lineage>
        <taxon>Viruses</taxon>
        <taxon>Duplodnaviria</taxon>
        <taxon>Heunggongvirae</taxon>
        <taxon>Uroviricota</taxon>
        <taxon>Caudoviricetes</taxon>
        <taxon>Peduoviridae</taxon>
        <taxon>Maltschvirus</taxon>
        <taxon>Maltschvirus maltsch</taxon>
    </lineage>
</organism>
<dbReference type="SUPFAM" id="SSF50199">
    <property type="entry name" value="Staphylococcal nuclease"/>
    <property type="match status" value="1"/>
</dbReference>
<dbReference type="InterPro" id="IPR016071">
    <property type="entry name" value="Staphylococal_nuclease_OB-fold"/>
</dbReference>
<dbReference type="Pfam" id="PF00565">
    <property type="entry name" value="SNase"/>
    <property type="match status" value="1"/>
</dbReference>
<dbReference type="InterPro" id="IPR035437">
    <property type="entry name" value="SNase_OB-fold_sf"/>
</dbReference>
<dbReference type="PANTHER" id="PTHR12302">
    <property type="entry name" value="EBNA2 BINDING PROTEIN P100"/>
    <property type="match status" value="1"/>
</dbReference>
<sequence>GIDAPELSQTCTRKNGKIYACGKHARNALTDFASSGRVRCDTIAKDVYGRTVAKCYAGADDLAQSMAATGNAVAIAKEYQPAEQTAQQKNIGLWQGKFTLPAEWRRNNPKP</sequence>
<reference evidence="2" key="1">
    <citation type="submission" date="2020-04" db="EMBL/GenBank/DDBJ databases">
        <authorList>
            <person name="Chiriac C."/>
            <person name="Salcher M."/>
            <person name="Ghai R."/>
            <person name="Kavagutti S V."/>
        </authorList>
    </citation>
    <scope>NUCLEOTIDE SEQUENCE</scope>
</reference>
<proteinExistence type="predicted"/>
<protein>
    <submittedName>
        <fullName evidence="2">COG1525 Micrococcal nuclease (Thermonuclease) homologs</fullName>
    </submittedName>
</protein>